<comment type="caution">
    <text evidence="2">The sequence shown here is derived from an EMBL/GenBank/DDBJ whole genome shotgun (WGS) entry which is preliminary data.</text>
</comment>
<evidence type="ECO:0000256" key="1">
    <source>
        <dbReference type="SAM" id="MobiDB-lite"/>
    </source>
</evidence>
<protein>
    <submittedName>
        <fullName evidence="2">Uncharacterized protein</fullName>
    </submittedName>
</protein>
<accession>A0A5B7FMI4</accession>
<name>A0A5B7FMI4_PORTR</name>
<sequence>MPCLKRKGEPTSPTEKEEGRGVPEEEPEQVARGRSRAMHLFCGLLATLAERMACGKYKRKRQVRQHCVHLVCGGGWLNE</sequence>
<keyword evidence="3" id="KW-1185">Reference proteome</keyword>
<dbReference type="OrthoDB" id="189220at2759"/>
<feature type="compositionally biased region" description="Basic and acidic residues" evidence="1">
    <location>
        <begin position="1"/>
        <end position="23"/>
    </location>
</feature>
<evidence type="ECO:0000313" key="2">
    <source>
        <dbReference type="EMBL" id="MPC46198.1"/>
    </source>
</evidence>
<organism evidence="2 3">
    <name type="scientific">Portunus trituberculatus</name>
    <name type="common">Swimming crab</name>
    <name type="synonym">Neptunus trituberculatus</name>
    <dbReference type="NCBI Taxonomy" id="210409"/>
    <lineage>
        <taxon>Eukaryota</taxon>
        <taxon>Metazoa</taxon>
        <taxon>Ecdysozoa</taxon>
        <taxon>Arthropoda</taxon>
        <taxon>Crustacea</taxon>
        <taxon>Multicrustacea</taxon>
        <taxon>Malacostraca</taxon>
        <taxon>Eumalacostraca</taxon>
        <taxon>Eucarida</taxon>
        <taxon>Decapoda</taxon>
        <taxon>Pleocyemata</taxon>
        <taxon>Brachyura</taxon>
        <taxon>Eubrachyura</taxon>
        <taxon>Portunoidea</taxon>
        <taxon>Portunidae</taxon>
        <taxon>Portuninae</taxon>
        <taxon>Portunus</taxon>
    </lineage>
</organism>
<dbReference type="EMBL" id="VSRR010007092">
    <property type="protein sequence ID" value="MPC46198.1"/>
    <property type="molecule type" value="Genomic_DNA"/>
</dbReference>
<proteinExistence type="predicted"/>
<reference evidence="2 3" key="1">
    <citation type="submission" date="2019-05" db="EMBL/GenBank/DDBJ databases">
        <title>Another draft genome of Portunus trituberculatus and its Hox gene families provides insights of decapod evolution.</title>
        <authorList>
            <person name="Jeong J.-H."/>
            <person name="Song I."/>
            <person name="Kim S."/>
            <person name="Choi T."/>
            <person name="Kim D."/>
            <person name="Ryu S."/>
            <person name="Kim W."/>
        </authorList>
    </citation>
    <scope>NUCLEOTIDE SEQUENCE [LARGE SCALE GENOMIC DNA]</scope>
    <source>
        <tissue evidence="2">Muscle</tissue>
    </source>
</reference>
<dbReference type="AlphaFoldDB" id="A0A5B7FMI4"/>
<gene>
    <name evidence="2" type="ORF">E2C01_039910</name>
</gene>
<feature type="region of interest" description="Disordered" evidence="1">
    <location>
        <begin position="1"/>
        <end position="32"/>
    </location>
</feature>
<dbReference type="Proteomes" id="UP000324222">
    <property type="component" value="Unassembled WGS sequence"/>
</dbReference>
<evidence type="ECO:0000313" key="3">
    <source>
        <dbReference type="Proteomes" id="UP000324222"/>
    </source>
</evidence>